<dbReference type="InterPro" id="IPR028939">
    <property type="entry name" value="P5C_Rdtase_cat_N"/>
</dbReference>
<keyword evidence="4" id="KW-0028">Amino-acid biosynthesis</keyword>
<dbReference type="HAMAP" id="MF_01925">
    <property type="entry name" value="P5C_reductase"/>
    <property type="match status" value="1"/>
</dbReference>
<dbReference type="Pfam" id="PF03807">
    <property type="entry name" value="F420_oxidored"/>
    <property type="match status" value="1"/>
</dbReference>
<dbReference type="SUPFAM" id="SSF51735">
    <property type="entry name" value="NAD(P)-binding Rossmann-fold domains"/>
    <property type="match status" value="1"/>
</dbReference>
<evidence type="ECO:0000256" key="3">
    <source>
        <dbReference type="ARBA" id="ARBA00023002"/>
    </source>
</evidence>
<evidence type="ECO:0000256" key="6">
    <source>
        <dbReference type="PIRSR" id="PIRSR000193-1"/>
    </source>
</evidence>
<comment type="pathway">
    <text evidence="4">Amino-acid biosynthesis; L-proline biosynthesis; L-proline from L-glutamate 5-semialdehyde: step 1/1.</text>
</comment>
<evidence type="ECO:0000313" key="10">
    <source>
        <dbReference type="Proteomes" id="UP001139319"/>
    </source>
</evidence>
<evidence type="ECO:0000256" key="4">
    <source>
        <dbReference type="HAMAP-Rule" id="MF_01925"/>
    </source>
</evidence>
<comment type="catalytic activity">
    <reaction evidence="4">
        <text>L-proline + NAD(+) = (S)-1-pyrroline-5-carboxylate + NADH + 2 H(+)</text>
        <dbReference type="Rhea" id="RHEA:14105"/>
        <dbReference type="ChEBI" id="CHEBI:15378"/>
        <dbReference type="ChEBI" id="CHEBI:17388"/>
        <dbReference type="ChEBI" id="CHEBI:57540"/>
        <dbReference type="ChEBI" id="CHEBI:57945"/>
        <dbReference type="ChEBI" id="CHEBI:60039"/>
        <dbReference type="EC" id="1.5.1.2"/>
    </reaction>
</comment>
<protein>
    <recommendedName>
        <fullName evidence="4 5">Pyrroline-5-carboxylate reductase</fullName>
        <shortName evidence="4">P5C reductase</shortName>
        <shortName evidence="4">P5CR</shortName>
        <ecNumber evidence="4 5">1.5.1.2</ecNumber>
    </recommendedName>
    <alternativeName>
        <fullName evidence="4">PCA reductase</fullName>
    </alternativeName>
</protein>
<evidence type="ECO:0000256" key="1">
    <source>
        <dbReference type="ARBA" id="ARBA00005525"/>
    </source>
</evidence>
<organism evidence="9 10">
    <name type="scientific">Gilvimarinus xylanilyticus</name>
    <dbReference type="NCBI Taxonomy" id="2944139"/>
    <lineage>
        <taxon>Bacteria</taxon>
        <taxon>Pseudomonadati</taxon>
        <taxon>Pseudomonadota</taxon>
        <taxon>Gammaproteobacteria</taxon>
        <taxon>Cellvibrionales</taxon>
        <taxon>Cellvibrionaceae</taxon>
        <taxon>Gilvimarinus</taxon>
    </lineage>
</organism>
<dbReference type="PIRSF" id="PIRSF000193">
    <property type="entry name" value="Pyrrol-5-carb_rd"/>
    <property type="match status" value="1"/>
</dbReference>
<dbReference type="GO" id="GO:0005737">
    <property type="term" value="C:cytoplasm"/>
    <property type="evidence" value="ECO:0007669"/>
    <property type="project" value="UniProtKB-SubCell"/>
</dbReference>
<reference evidence="9" key="2">
    <citation type="submission" date="2023-01" db="EMBL/GenBank/DDBJ databases">
        <title>Gilvimarinus xylanilyticus HB14 isolated from Caulerpa lentillifera aquaculture base in Hainan, China.</title>
        <authorList>
            <person name="Zhang Y.-J."/>
        </authorList>
    </citation>
    <scope>NUCLEOTIDE SEQUENCE</scope>
    <source>
        <strain evidence="9">HB14</strain>
    </source>
</reference>
<feature type="binding site" evidence="6">
    <location>
        <begin position="69"/>
        <end position="72"/>
    </location>
    <ligand>
        <name>NADP(+)</name>
        <dbReference type="ChEBI" id="CHEBI:58349"/>
    </ligand>
</feature>
<dbReference type="Proteomes" id="UP001139319">
    <property type="component" value="Unassembled WGS sequence"/>
</dbReference>
<dbReference type="SUPFAM" id="SSF48179">
    <property type="entry name" value="6-phosphogluconate dehydrogenase C-terminal domain-like"/>
    <property type="match status" value="1"/>
</dbReference>
<comment type="catalytic activity">
    <reaction evidence="4">
        <text>L-proline + NADP(+) = (S)-1-pyrroline-5-carboxylate + NADPH + 2 H(+)</text>
        <dbReference type="Rhea" id="RHEA:14109"/>
        <dbReference type="ChEBI" id="CHEBI:15378"/>
        <dbReference type="ChEBI" id="CHEBI:17388"/>
        <dbReference type="ChEBI" id="CHEBI:57783"/>
        <dbReference type="ChEBI" id="CHEBI:58349"/>
        <dbReference type="ChEBI" id="CHEBI:60039"/>
        <dbReference type="EC" id="1.5.1.2"/>
    </reaction>
</comment>
<dbReference type="InterPro" id="IPR008927">
    <property type="entry name" value="6-PGluconate_DH-like_C_sf"/>
</dbReference>
<comment type="similarity">
    <text evidence="1 4">Belongs to the pyrroline-5-carboxylate reductase family.</text>
</comment>
<dbReference type="InterPro" id="IPR036291">
    <property type="entry name" value="NAD(P)-bd_dom_sf"/>
</dbReference>
<dbReference type="Gene3D" id="1.10.3730.10">
    <property type="entry name" value="ProC C-terminal domain-like"/>
    <property type="match status" value="1"/>
</dbReference>
<dbReference type="Gene3D" id="3.40.50.720">
    <property type="entry name" value="NAD(P)-binding Rossmann-like Domain"/>
    <property type="match status" value="1"/>
</dbReference>
<name>A0A9X2KUK7_9GAMM</name>
<evidence type="ECO:0000313" key="9">
    <source>
        <dbReference type="EMBL" id="MCP8899938.1"/>
    </source>
</evidence>
<gene>
    <name evidence="4 9" type="primary">proC</name>
    <name evidence="9" type="ORF">M6D89_11570</name>
</gene>
<sequence length="271" mass="28514">MVRNIAFIGAGNMAGAIIKGLIAGDYPAERIRATTRSAESAQQAADKLGITVGTDNAETVRWAEVVVLAVKPQMLKDTCEALAPDLNQQLILSVAAGIDTRALAQWLGDDLAIIRSMPNTPSQVGVGASGLFANPKASDSDRAFAQQVAEATGLCAWVEDEALIHAVTAVSGSGPAYYFLFMEAMIEAAQKLGLDAESARTLTLQTALGAASLAAGVDTPVDQLKRNVMSPGGTTERAIHTFEQGELRELVEKAMRECAARSESLGRELTQ</sequence>
<feature type="binding site" evidence="6">
    <location>
        <position position="35"/>
    </location>
    <ligand>
        <name>NADP(+)</name>
        <dbReference type="ChEBI" id="CHEBI:58349"/>
    </ligand>
</feature>
<dbReference type="InterPro" id="IPR000304">
    <property type="entry name" value="Pyrroline-COOH_reductase"/>
</dbReference>
<dbReference type="PANTHER" id="PTHR11645:SF0">
    <property type="entry name" value="PYRROLINE-5-CARBOXYLATE REDUCTASE 3"/>
    <property type="match status" value="1"/>
</dbReference>
<dbReference type="GO" id="GO:0004735">
    <property type="term" value="F:pyrroline-5-carboxylate reductase activity"/>
    <property type="evidence" value="ECO:0007669"/>
    <property type="project" value="UniProtKB-UniRule"/>
</dbReference>
<evidence type="ECO:0000259" key="8">
    <source>
        <dbReference type="Pfam" id="PF14748"/>
    </source>
</evidence>
<feature type="binding site" evidence="6">
    <location>
        <begin position="8"/>
        <end position="13"/>
    </location>
    <ligand>
        <name>NADP(+)</name>
        <dbReference type="ChEBI" id="CHEBI:58349"/>
    </ligand>
</feature>
<keyword evidence="4" id="KW-0963">Cytoplasm</keyword>
<comment type="function">
    <text evidence="4">Catalyzes the reduction of 1-pyrroline-5-carboxylate (PCA) to L-proline.</text>
</comment>
<dbReference type="NCBIfam" id="TIGR00112">
    <property type="entry name" value="proC"/>
    <property type="match status" value="1"/>
</dbReference>
<comment type="caution">
    <text evidence="9">The sequence shown here is derived from an EMBL/GenBank/DDBJ whole genome shotgun (WGS) entry which is preliminary data.</text>
</comment>
<dbReference type="GO" id="GO:0055129">
    <property type="term" value="P:L-proline biosynthetic process"/>
    <property type="evidence" value="ECO:0007669"/>
    <property type="project" value="UniProtKB-UniRule"/>
</dbReference>
<dbReference type="Pfam" id="PF14748">
    <property type="entry name" value="P5CR_dimer"/>
    <property type="match status" value="1"/>
</dbReference>
<keyword evidence="10" id="KW-1185">Reference proteome</keyword>
<accession>A0A9X2KUK7</accession>
<evidence type="ECO:0000256" key="5">
    <source>
        <dbReference type="NCBIfam" id="TIGR00112"/>
    </source>
</evidence>
<dbReference type="InterPro" id="IPR029036">
    <property type="entry name" value="P5CR_dimer"/>
</dbReference>
<feature type="binding site" evidence="6">
    <location>
        <position position="56"/>
    </location>
    <ligand>
        <name>NADPH</name>
        <dbReference type="ChEBI" id="CHEBI:57783"/>
    </ligand>
</feature>
<feature type="domain" description="Pyrroline-5-carboxylate reductase dimerisation" evidence="8">
    <location>
        <begin position="161"/>
        <end position="264"/>
    </location>
</feature>
<dbReference type="AlphaFoldDB" id="A0A9X2KUK7"/>
<dbReference type="PANTHER" id="PTHR11645">
    <property type="entry name" value="PYRROLINE-5-CARBOXYLATE REDUCTASE"/>
    <property type="match status" value="1"/>
</dbReference>
<feature type="domain" description="Pyrroline-5-carboxylate reductase catalytic N-terminal" evidence="7">
    <location>
        <begin position="5"/>
        <end position="97"/>
    </location>
</feature>
<keyword evidence="4" id="KW-0641">Proline biosynthesis</keyword>
<evidence type="ECO:0000259" key="7">
    <source>
        <dbReference type="Pfam" id="PF03807"/>
    </source>
</evidence>
<dbReference type="EC" id="1.5.1.2" evidence="4 5"/>
<dbReference type="FunFam" id="1.10.3730.10:FF:000001">
    <property type="entry name" value="Pyrroline-5-carboxylate reductase"/>
    <property type="match status" value="1"/>
</dbReference>
<evidence type="ECO:0000256" key="2">
    <source>
        <dbReference type="ARBA" id="ARBA00022857"/>
    </source>
</evidence>
<keyword evidence="2 4" id="KW-0521">NADP</keyword>
<reference evidence="9" key="1">
    <citation type="submission" date="2022-05" db="EMBL/GenBank/DDBJ databases">
        <authorList>
            <person name="Sun H.-N."/>
        </authorList>
    </citation>
    <scope>NUCLEOTIDE SEQUENCE</scope>
    <source>
        <strain evidence="9">HB14</strain>
    </source>
</reference>
<comment type="subcellular location">
    <subcellularLocation>
        <location evidence="4">Cytoplasm</location>
    </subcellularLocation>
</comment>
<keyword evidence="3 4" id="KW-0560">Oxidoreductase</keyword>
<dbReference type="EMBL" id="JAMFTH010000003">
    <property type="protein sequence ID" value="MCP8899938.1"/>
    <property type="molecule type" value="Genomic_DNA"/>
</dbReference>
<dbReference type="RefSeq" id="WP_253968231.1">
    <property type="nucleotide sequence ID" value="NZ_JAMFTH010000003.1"/>
</dbReference>
<proteinExistence type="inferred from homology"/>